<protein>
    <submittedName>
        <fullName evidence="1">Uncharacterized protein</fullName>
    </submittedName>
</protein>
<organism evidence="1 2">
    <name type="scientific">Sunxiuqinia dokdonensis</name>
    <dbReference type="NCBI Taxonomy" id="1409788"/>
    <lineage>
        <taxon>Bacteria</taxon>
        <taxon>Pseudomonadati</taxon>
        <taxon>Bacteroidota</taxon>
        <taxon>Bacteroidia</taxon>
        <taxon>Marinilabiliales</taxon>
        <taxon>Prolixibacteraceae</taxon>
        <taxon>Sunxiuqinia</taxon>
    </lineage>
</organism>
<evidence type="ECO:0000313" key="2">
    <source>
        <dbReference type="Proteomes" id="UP000036958"/>
    </source>
</evidence>
<sequence>MEINIRSGECLFLLVLVFYRLDLENDQTLDFFLSFRAFFDGSFASVFVF</sequence>
<comment type="caution">
    <text evidence="1">The sequence shown here is derived from an EMBL/GenBank/DDBJ whole genome shotgun (WGS) entry which is preliminary data.</text>
</comment>
<dbReference type="EMBL" id="LGIA01000150">
    <property type="protein sequence ID" value="KOH44926.1"/>
    <property type="molecule type" value="Genomic_DNA"/>
</dbReference>
<proteinExistence type="predicted"/>
<dbReference type="Proteomes" id="UP000036958">
    <property type="component" value="Unassembled WGS sequence"/>
</dbReference>
<dbReference type="STRING" id="1409788.NC99_22380"/>
<keyword evidence="2" id="KW-1185">Reference proteome</keyword>
<accession>A0A0L8V8Z9</accession>
<reference evidence="2" key="1">
    <citation type="submission" date="2015-07" db="EMBL/GenBank/DDBJ databases">
        <title>Genome sequencing of Sunxiuqinia dokdonensis strain SK.</title>
        <authorList>
            <person name="Ahn S."/>
            <person name="Kim B.-C."/>
        </authorList>
    </citation>
    <scope>NUCLEOTIDE SEQUENCE [LARGE SCALE GENOMIC DNA]</scope>
    <source>
        <strain evidence="2">SK</strain>
    </source>
</reference>
<name>A0A0L8V8Z9_9BACT</name>
<evidence type="ECO:0000313" key="1">
    <source>
        <dbReference type="EMBL" id="KOH44926.1"/>
    </source>
</evidence>
<dbReference type="AlphaFoldDB" id="A0A0L8V8Z9"/>
<gene>
    <name evidence="1" type="ORF">NC99_22380</name>
</gene>